<keyword evidence="7" id="KW-0546">Nucleotide metabolism</keyword>
<comment type="caution">
    <text evidence="13">The sequence shown here is derived from an EMBL/GenBank/DDBJ whole genome shotgun (WGS) entry which is preliminary data.</text>
</comment>
<evidence type="ECO:0000256" key="10">
    <source>
        <dbReference type="ARBA" id="ARBA00048304"/>
    </source>
</evidence>
<dbReference type="GO" id="GO:0005524">
    <property type="term" value="F:ATP binding"/>
    <property type="evidence" value="ECO:0007669"/>
    <property type="project" value="UniProtKB-KW"/>
</dbReference>
<evidence type="ECO:0000313" key="14">
    <source>
        <dbReference type="Proteomes" id="UP000541352"/>
    </source>
</evidence>
<evidence type="ECO:0000256" key="2">
    <source>
        <dbReference type="ARBA" id="ARBA00022695"/>
    </source>
</evidence>
<evidence type="ECO:0000256" key="6">
    <source>
        <dbReference type="ARBA" id="ARBA00022842"/>
    </source>
</evidence>
<keyword evidence="5" id="KW-0067">ATP-binding</keyword>
<evidence type="ECO:0000256" key="11">
    <source>
        <dbReference type="SAM" id="MobiDB-lite"/>
    </source>
</evidence>
<dbReference type="GO" id="GO:0046872">
    <property type="term" value="F:metal ion binding"/>
    <property type="evidence" value="ECO:0007669"/>
    <property type="project" value="UniProtKB-KW"/>
</dbReference>
<dbReference type="RefSeq" id="WP_183979803.1">
    <property type="nucleotide sequence ID" value="NZ_JACIBY010000022.1"/>
</dbReference>
<comment type="catalytic activity">
    <reaction evidence="10">
        <text>GTP + ATP = 3',3'-cGAMP + 2 diphosphate</text>
        <dbReference type="Rhea" id="RHEA:35647"/>
        <dbReference type="ChEBI" id="CHEBI:30616"/>
        <dbReference type="ChEBI" id="CHEBI:33019"/>
        <dbReference type="ChEBI" id="CHEBI:37565"/>
        <dbReference type="ChEBI" id="CHEBI:71501"/>
    </reaction>
    <physiologicalReaction direction="left-to-right" evidence="10">
        <dbReference type="Rhea" id="RHEA:35648"/>
    </physiologicalReaction>
</comment>
<proteinExistence type="predicted"/>
<evidence type="ECO:0000256" key="5">
    <source>
        <dbReference type="ARBA" id="ARBA00022840"/>
    </source>
</evidence>
<name>A0A7W5ZUM5_9BACT</name>
<keyword evidence="2" id="KW-0548">Nucleotidyltransferase</keyword>
<dbReference type="InterPro" id="IPR006116">
    <property type="entry name" value="NT_2-5OAS_ClassI-CCAase"/>
</dbReference>
<evidence type="ECO:0000256" key="7">
    <source>
        <dbReference type="ARBA" id="ARBA00023080"/>
    </source>
</evidence>
<dbReference type="GO" id="GO:0051607">
    <property type="term" value="P:defense response to virus"/>
    <property type="evidence" value="ECO:0007669"/>
    <property type="project" value="UniProtKB-KW"/>
</dbReference>
<keyword evidence="8" id="KW-0051">Antiviral defense</keyword>
<feature type="compositionally biased region" description="Polar residues" evidence="11">
    <location>
        <begin position="383"/>
        <end position="397"/>
    </location>
</feature>
<keyword evidence="4" id="KW-0547">Nucleotide-binding</keyword>
<sequence length="403" mass="46710">MTPEIDREYSKILDKIAEKLDLTDTQYEIATRSYQAVASWLDAPDSPLRPYRPHISPQGSFRYGTVIRPLLEDEEYDVDLTCKLHISESQVTQQRLKKVVGDRLKANETYKRMLAPEKRRCWRLQYNDQFRFHLDIVPSIPDSPQYIQQLTSLLAVPRSLAIHALCITDNETWHTDIDFPKSNPEGYALWFLQCMRVEFDRRRLLLAEQLKKSMDAIPEYQVKTPLQRVVQLLKRHRDLCYGDNPNAPISIIITTLAAKAYQNETDIFVALRNVLSRMASFIELDEQGNRVVKNPVNPLENFADKWAENPEKERLFFEWLNRARGDFEQLAQKRGRPELSVPLKEYFGEGVVNKALNEIAEQTLKEREANRLFMAAGTGILSSQHTPKSVPVTQHNPYGSHKD</sequence>
<evidence type="ECO:0000256" key="9">
    <source>
        <dbReference type="ARBA" id="ARBA00044145"/>
    </source>
</evidence>
<evidence type="ECO:0000259" key="12">
    <source>
        <dbReference type="Pfam" id="PF21654"/>
    </source>
</evidence>
<dbReference type="GO" id="GO:0016779">
    <property type="term" value="F:nucleotidyltransferase activity"/>
    <property type="evidence" value="ECO:0007669"/>
    <property type="project" value="UniProtKB-KW"/>
</dbReference>
<evidence type="ECO:0000256" key="1">
    <source>
        <dbReference type="ARBA" id="ARBA00022679"/>
    </source>
</evidence>
<dbReference type="GO" id="GO:0009117">
    <property type="term" value="P:nucleotide metabolic process"/>
    <property type="evidence" value="ECO:0007669"/>
    <property type="project" value="UniProtKB-KW"/>
</dbReference>
<evidence type="ECO:0000256" key="4">
    <source>
        <dbReference type="ARBA" id="ARBA00022741"/>
    </source>
</evidence>
<dbReference type="CDD" id="cd05400">
    <property type="entry name" value="NT_2-5OAS_ClassI-CCAase"/>
    <property type="match status" value="1"/>
</dbReference>
<keyword evidence="1" id="KW-0808">Transferase</keyword>
<keyword evidence="14" id="KW-1185">Reference proteome</keyword>
<dbReference type="AlphaFoldDB" id="A0A7W5ZUM5"/>
<reference evidence="13 14" key="1">
    <citation type="submission" date="2020-08" db="EMBL/GenBank/DDBJ databases">
        <title>Genomic Encyclopedia of Type Strains, Phase IV (KMG-IV): sequencing the most valuable type-strain genomes for metagenomic binning, comparative biology and taxonomic classification.</title>
        <authorList>
            <person name="Goeker M."/>
        </authorList>
    </citation>
    <scope>NUCLEOTIDE SEQUENCE [LARGE SCALE GENOMIC DNA]</scope>
    <source>
        <strain evidence="13 14">DSM 17976</strain>
    </source>
</reference>
<keyword evidence="3" id="KW-0479">Metal-binding</keyword>
<evidence type="ECO:0000313" key="13">
    <source>
        <dbReference type="EMBL" id="MBB3841857.1"/>
    </source>
</evidence>
<organism evidence="13 14">
    <name type="scientific">Runella defluvii</name>
    <dbReference type="NCBI Taxonomy" id="370973"/>
    <lineage>
        <taxon>Bacteria</taxon>
        <taxon>Pseudomonadati</taxon>
        <taxon>Bacteroidota</taxon>
        <taxon>Cytophagia</taxon>
        <taxon>Cytophagales</taxon>
        <taxon>Spirosomataceae</taxon>
        <taxon>Runella</taxon>
    </lineage>
</organism>
<accession>A0A7W5ZUM5</accession>
<evidence type="ECO:0000256" key="3">
    <source>
        <dbReference type="ARBA" id="ARBA00022723"/>
    </source>
</evidence>
<keyword evidence="6" id="KW-0460">Magnesium</keyword>
<evidence type="ECO:0000256" key="8">
    <source>
        <dbReference type="ARBA" id="ARBA00023118"/>
    </source>
</evidence>
<dbReference type="EMBL" id="JACIBY010000022">
    <property type="protein sequence ID" value="MBB3841857.1"/>
    <property type="molecule type" value="Genomic_DNA"/>
</dbReference>
<protein>
    <recommendedName>
        <fullName evidence="9">Cyclic GMP-AMP synthase</fullName>
    </recommendedName>
</protein>
<dbReference type="Proteomes" id="UP000541352">
    <property type="component" value="Unassembled WGS sequence"/>
</dbReference>
<dbReference type="Pfam" id="PF21654">
    <property type="entry name" value="DncV-like_NTFase"/>
    <property type="match status" value="1"/>
</dbReference>
<gene>
    <name evidence="13" type="ORF">FHS57_005886</name>
</gene>
<dbReference type="InterPro" id="IPR048445">
    <property type="entry name" value="DncV-like_NTFase"/>
</dbReference>
<feature type="region of interest" description="Disordered" evidence="11">
    <location>
        <begin position="383"/>
        <end position="403"/>
    </location>
</feature>
<feature type="domain" description="Cyclic GMP-AMP synthase DncV-like nucleotidyltransferase" evidence="12">
    <location>
        <begin position="53"/>
        <end position="136"/>
    </location>
</feature>